<dbReference type="Proteomes" id="UP001732700">
    <property type="component" value="Chromosome 6C"/>
</dbReference>
<protein>
    <submittedName>
        <fullName evidence="1">Uncharacterized protein</fullName>
    </submittedName>
</protein>
<evidence type="ECO:0000313" key="1">
    <source>
        <dbReference type="EnsemblPlants" id="AVESA.00010b.r2.6CG1105340.1.CDS"/>
    </source>
</evidence>
<sequence>MRINDQQVVVAVKVLNLNQHGASQSFDAECETLRCVRHRNLVKILTVCSSIDLEGHDFKALPNGNLDEWLHQQLMGDGEYKARDHIVRLGIAIDVAFSLEYLHQHKPLPIIHCDLKPSNVLLDSDMVAHVADFGLARFVHQDLEKSSGWASMRGTIGYAAPEYGIGNQVSIHGDVYSYGVLLLEMFTGKRPTDSDFGEAVGLREYVQMALPDKIADVIDQGLLPEMGNEEQDKSNSNKSRDLRIACITSILSIGISCSEEMPTDRPKIGDALKELLAIRDKFHKNHSSEGAPWGH</sequence>
<name>A0ACD5Z5Z4_AVESA</name>
<keyword evidence="2" id="KW-1185">Reference proteome</keyword>
<organism evidence="1 2">
    <name type="scientific">Avena sativa</name>
    <name type="common">Oat</name>
    <dbReference type="NCBI Taxonomy" id="4498"/>
    <lineage>
        <taxon>Eukaryota</taxon>
        <taxon>Viridiplantae</taxon>
        <taxon>Streptophyta</taxon>
        <taxon>Embryophyta</taxon>
        <taxon>Tracheophyta</taxon>
        <taxon>Spermatophyta</taxon>
        <taxon>Magnoliopsida</taxon>
        <taxon>Liliopsida</taxon>
        <taxon>Poales</taxon>
        <taxon>Poaceae</taxon>
        <taxon>BOP clade</taxon>
        <taxon>Pooideae</taxon>
        <taxon>Poodae</taxon>
        <taxon>Poeae</taxon>
        <taxon>Poeae Chloroplast Group 1 (Aveneae type)</taxon>
        <taxon>Aveninae</taxon>
        <taxon>Avena</taxon>
    </lineage>
</organism>
<reference evidence="1" key="1">
    <citation type="submission" date="2021-05" db="EMBL/GenBank/DDBJ databases">
        <authorList>
            <person name="Scholz U."/>
            <person name="Mascher M."/>
            <person name="Fiebig A."/>
        </authorList>
    </citation>
    <scope>NUCLEOTIDE SEQUENCE [LARGE SCALE GENOMIC DNA]</scope>
</reference>
<reference evidence="1" key="2">
    <citation type="submission" date="2025-09" db="UniProtKB">
        <authorList>
            <consortium name="EnsemblPlants"/>
        </authorList>
    </citation>
    <scope>IDENTIFICATION</scope>
</reference>
<evidence type="ECO:0000313" key="2">
    <source>
        <dbReference type="Proteomes" id="UP001732700"/>
    </source>
</evidence>
<accession>A0ACD5Z5Z4</accession>
<dbReference type="EnsemblPlants" id="AVESA.00010b.r2.6CG1105340.1">
    <property type="protein sequence ID" value="AVESA.00010b.r2.6CG1105340.1.CDS"/>
    <property type="gene ID" value="AVESA.00010b.r2.6CG1105340"/>
</dbReference>
<proteinExistence type="predicted"/>